<dbReference type="InterPro" id="IPR020843">
    <property type="entry name" value="ER"/>
</dbReference>
<dbReference type="PANTHER" id="PTHR44154">
    <property type="entry name" value="QUINONE OXIDOREDUCTASE"/>
    <property type="match status" value="1"/>
</dbReference>
<dbReference type="SUPFAM" id="SSF51735">
    <property type="entry name" value="NAD(P)-binding Rossmann-fold domains"/>
    <property type="match status" value="1"/>
</dbReference>
<dbReference type="GO" id="GO:0016491">
    <property type="term" value="F:oxidoreductase activity"/>
    <property type="evidence" value="ECO:0007669"/>
    <property type="project" value="InterPro"/>
</dbReference>
<keyword evidence="1" id="KW-0521">NADP</keyword>
<organism evidence="3 4">
    <name type="scientific">Secundilactobacillus folii</name>
    <dbReference type="NCBI Taxonomy" id="2678357"/>
    <lineage>
        <taxon>Bacteria</taxon>
        <taxon>Bacillati</taxon>
        <taxon>Bacillota</taxon>
        <taxon>Bacilli</taxon>
        <taxon>Lactobacillales</taxon>
        <taxon>Lactobacillaceae</taxon>
        <taxon>Secundilactobacillus</taxon>
    </lineage>
</organism>
<evidence type="ECO:0000256" key="1">
    <source>
        <dbReference type="ARBA" id="ARBA00022857"/>
    </source>
</evidence>
<reference evidence="3 4" key="1">
    <citation type="submission" date="2019-11" db="EMBL/GenBank/DDBJ databases">
        <title>Lactobacillus sp. nov. CRM56-3, isolated from fermented tea leaves.</title>
        <authorList>
            <person name="Phuengjayaem S."/>
            <person name="Tanasupawat S."/>
        </authorList>
    </citation>
    <scope>NUCLEOTIDE SEQUENCE [LARGE SCALE GENOMIC DNA]</scope>
    <source>
        <strain evidence="3 4">CRM56-3</strain>
    </source>
</reference>
<evidence type="ECO:0000313" key="4">
    <source>
        <dbReference type="Proteomes" id="UP000466388"/>
    </source>
</evidence>
<accession>A0A7X3C2R0</accession>
<protein>
    <submittedName>
        <fullName evidence="3">Zinc-binding dehydrogenase</fullName>
    </submittedName>
</protein>
<dbReference type="InterPro" id="IPR036291">
    <property type="entry name" value="NAD(P)-bd_dom_sf"/>
</dbReference>
<proteinExistence type="predicted"/>
<sequence length="324" mass="35227">MKAAFIKQFGGPDHIQYGELPAPRIQQNEVLVQVEKVSVNHVDTYVRSGGFKTAVTFPLVISRDMVGKVLEVGPAVSDFKPGDFVWANSMGYDGRQGVASERAAIPAERLFHVPVGVDRTQLIASVHSSATAAIVLSDIMQAKIGQSILIEGAAGHVGSKFVQLARTMGLTVITTSNEKDFSRLSQLGSQMTLPYRVDINDQLHQQFPNGVDHIIDTSGQVELQSNFALLNQGGDVTLIAAPKTNQFAFDVRAFYTAQKQLHGFVISHATLPQLQQSARVLNSAFSRGLLLDDRIMTRPLSEAAWAHETLETGQDAGRRILLAP</sequence>
<dbReference type="Gene3D" id="3.90.180.10">
    <property type="entry name" value="Medium-chain alcohol dehydrogenases, catalytic domain"/>
    <property type="match status" value="1"/>
</dbReference>
<dbReference type="SUPFAM" id="SSF50129">
    <property type="entry name" value="GroES-like"/>
    <property type="match status" value="1"/>
</dbReference>
<keyword evidence="4" id="KW-1185">Reference proteome</keyword>
<dbReference type="InterPro" id="IPR051603">
    <property type="entry name" value="Zinc-ADH_QOR/CCCR"/>
</dbReference>
<dbReference type="AlphaFoldDB" id="A0A7X3C2R0"/>
<gene>
    <name evidence="3" type="ORF">GM612_10855</name>
</gene>
<dbReference type="RefSeq" id="WP_155432375.1">
    <property type="nucleotide sequence ID" value="NZ_WNJO01000017.1"/>
</dbReference>
<dbReference type="Pfam" id="PF08240">
    <property type="entry name" value="ADH_N"/>
    <property type="match status" value="1"/>
</dbReference>
<dbReference type="Proteomes" id="UP000466388">
    <property type="component" value="Unassembled WGS sequence"/>
</dbReference>
<dbReference type="EMBL" id="WNJO01000017">
    <property type="protein sequence ID" value="MTV83115.1"/>
    <property type="molecule type" value="Genomic_DNA"/>
</dbReference>
<name>A0A7X3C2R0_9LACO</name>
<dbReference type="SMART" id="SM00829">
    <property type="entry name" value="PKS_ER"/>
    <property type="match status" value="1"/>
</dbReference>
<dbReference type="InterPro" id="IPR011032">
    <property type="entry name" value="GroES-like_sf"/>
</dbReference>
<dbReference type="InterPro" id="IPR013154">
    <property type="entry name" value="ADH-like_N"/>
</dbReference>
<feature type="domain" description="Enoyl reductase (ER)" evidence="2">
    <location>
        <begin position="10"/>
        <end position="321"/>
    </location>
</feature>
<dbReference type="PANTHER" id="PTHR44154:SF1">
    <property type="entry name" value="QUINONE OXIDOREDUCTASE"/>
    <property type="match status" value="1"/>
</dbReference>
<dbReference type="Pfam" id="PF00107">
    <property type="entry name" value="ADH_zinc_N"/>
    <property type="match status" value="1"/>
</dbReference>
<comment type="caution">
    <text evidence="3">The sequence shown here is derived from an EMBL/GenBank/DDBJ whole genome shotgun (WGS) entry which is preliminary data.</text>
</comment>
<evidence type="ECO:0000259" key="2">
    <source>
        <dbReference type="SMART" id="SM00829"/>
    </source>
</evidence>
<dbReference type="InterPro" id="IPR013149">
    <property type="entry name" value="ADH-like_C"/>
</dbReference>
<dbReference type="Gene3D" id="3.40.50.720">
    <property type="entry name" value="NAD(P)-binding Rossmann-like Domain"/>
    <property type="match status" value="1"/>
</dbReference>
<evidence type="ECO:0000313" key="3">
    <source>
        <dbReference type="EMBL" id="MTV83115.1"/>
    </source>
</evidence>